<proteinExistence type="predicted"/>
<organism evidence="1 2">
    <name type="scientific">Melipona bicolor</name>
    <dbReference type="NCBI Taxonomy" id="60889"/>
    <lineage>
        <taxon>Eukaryota</taxon>
        <taxon>Metazoa</taxon>
        <taxon>Ecdysozoa</taxon>
        <taxon>Arthropoda</taxon>
        <taxon>Hexapoda</taxon>
        <taxon>Insecta</taxon>
        <taxon>Pterygota</taxon>
        <taxon>Neoptera</taxon>
        <taxon>Endopterygota</taxon>
        <taxon>Hymenoptera</taxon>
        <taxon>Apocrita</taxon>
        <taxon>Aculeata</taxon>
        <taxon>Apoidea</taxon>
        <taxon>Anthophila</taxon>
        <taxon>Apidae</taxon>
        <taxon>Melipona</taxon>
    </lineage>
</organism>
<evidence type="ECO:0000313" key="1">
    <source>
        <dbReference type="EMBL" id="KAK1137753.1"/>
    </source>
</evidence>
<name>A0AA40GH73_9HYME</name>
<dbReference type="AlphaFoldDB" id="A0AA40GH73"/>
<sequence length="52" mass="5911">MIWTNSKQYARNDIATPKKTKNGDDQYDCSDLGSDINVNVINDKTDAYIIED</sequence>
<comment type="caution">
    <text evidence="1">The sequence shown here is derived from an EMBL/GenBank/DDBJ whole genome shotgun (WGS) entry which is preliminary data.</text>
</comment>
<gene>
    <name evidence="1" type="ORF">K0M31_002247</name>
</gene>
<accession>A0AA40GH73</accession>
<keyword evidence="2" id="KW-1185">Reference proteome</keyword>
<evidence type="ECO:0000313" key="2">
    <source>
        <dbReference type="Proteomes" id="UP001177670"/>
    </source>
</evidence>
<dbReference type="Proteomes" id="UP001177670">
    <property type="component" value="Unassembled WGS sequence"/>
</dbReference>
<reference evidence="1" key="1">
    <citation type="submission" date="2021-10" db="EMBL/GenBank/DDBJ databases">
        <title>Melipona bicolor Genome sequencing and assembly.</title>
        <authorList>
            <person name="Araujo N.S."/>
            <person name="Arias M.C."/>
        </authorList>
    </citation>
    <scope>NUCLEOTIDE SEQUENCE</scope>
    <source>
        <strain evidence="1">USP_2M_L1-L4_2017</strain>
        <tissue evidence="1">Whole body</tissue>
    </source>
</reference>
<dbReference type="EMBL" id="JAHYIQ010000001">
    <property type="protein sequence ID" value="KAK1137753.1"/>
    <property type="molecule type" value="Genomic_DNA"/>
</dbReference>
<protein>
    <submittedName>
        <fullName evidence="1">Uncharacterized protein</fullName>
    </submittedName>
</protein>